<feature type="compositionally biased region" description="Basic and acidic residues" evidence="1">
    <location>
        <begin position="78"/>
        <end position="88"/>
    </location>
</feature>
<evidence type="ECO:0000256" key="1">
    <source>
        <dbReference type="SAM" id="MobiDB-lite"/>
    </source>
</evidence>
<proteinExistence type="predicted"/>
<gene>
    <name evidence="2" type="ORF">ZOSMA_157G00060</name>
</gene>
<protein>
    <submittedName>
        <fullName evidence="2">Uncharacterized protein</fullName>
    </submittedName>
</protein>
<name>A0A0K9PXG1_ZOSMR</name>
<reference evidence="3" key="1">
    <citation type="journal article" date="2016" name="Nature">
        <title>The genome of the seagrass Zostera marina reveals angiosperm adaptation to the sea.</title>
        <authorList>
            <person name="Olsen J.L."/>
            <person name="Rouze P."/>
            <person name="Verhelst B."/>
            <person name="Lin Y.-C."/>
            <person name="Bayer T."/>
            <person name="Collen J."/>
            <person name="Dattolo E."/>
            <person name="De Paoli E."/>
            <person name="Dittami S."/>
            <person name="Maumus F."/>
            <person name="Michel G."/>
            <person name="Kersting A."/>
            <person name="Lauritano C."/>
            <person name="Lohaus R."/>
            <person name="Toepel M."/>
            <person name="Tonon T."/>
            <person name="Vanneste K."/>
            <person name="Amirebrahimi M."/>
            <person name="Brakel J."/>
            <person name="Bostroem C."/>
            <person name="Chovatia M."/>
            <person name="Grimwood J."/>
            <person name="Jenkins J.W."/>
            <person name="Jueterbock A."/>
            <person name="Mraz A."/>
            <person name="Stam W.T."/>
            <person name="Tice H."/>
            <person name="Bornberg-Bauer E."/>
            <person name="Green P.J."/>
            <person name="Pearson G.A."/>
            <person name="Procaccini G."/>
            <person name="Duarte C.M."/>
            <person name="Schmutz J."/>
            <person name="Reusch T.B.H."/>
            <person name="Van de Peer Y."/>
        </authorList>
    </citation>
    <scope>NUCLEOTIDE SEQUENCE [LARGE SCALE GENOMIC DNA]</scope>
    <source>
        <strain evidence="3">cv. Finnish</strain>
    </source>
</reference>
<dbReference type="AlphaFoldDB" id="A0A0K9PXG1"/>
<accession>A0A0K9PXG1</accession>
<feature type="region of interest" description="Disordered" evidence="1">
    <location>
        <begin position="1"/>
        <end position="99"/>
    </location>
</feature>
<sequence>MVKKKPNAKPNLVEDGIGDKADHPTRKRGRPRKIIAEEEDTDLFEEADVGEDEEEEELEEEDDTVKKNKGRTAIAAEQQKKQHMDKELQLPPSLSSDHTVAINIVAAKPKSRGRRKGQPRKSF</sequence>
<dbReference type="Proteomes" id="UP000036987">
    <property type="component" value="Unassembled WGS sequence"/>
</dbReference>
<organism evidence="2 3">
    <name type="scientific">Zostera marina</name>
    <name type="common">Eelgrass</name>
    <dbReference type="NCBI Taxonomy" id="29655"/>
    <lineage>
        <taxon>Eukaryota</taxon>
        <taxon>Viridiplantae</taxon>
        <taxon>Streptophyta</taxon>
        <taxon>Embryophyta</taxon>
        <taxon>Tracheophyta</taxon>
        <taxon>Spermatophyta</taxon>
        <taxon>Magnoliopsida</taxon>
        <taxon>Liliopsida</taxon>
        <taxon>Zosteraceae</taxon>
        <taxon>Zostera</taxon>
    </lineage>
</organism>
<dbReference type="EMBL" id="LFYR01000612">
    <property type="protein sequence ID" value="KMZ72930.1"/>
    <property type="molecule type" value="Genomic_DNA"/>
</dbReference>
<feature type="compositionally biased region" description="Acidic residues" evidence="1">
    <location>
        <begin position="37"/>
        <end position="63"/>
    </location>
</feature>
<evidence type="ECO:0000313" key="2">
    <source>
        <dbReference type="EMBL" id="KMZ72930.1"/>
    </source>
</evidence>
<evidence type="ECO:0000313" key="3">
    <source>
        <dbReference type="Proteomes" id="UP000036987"/>
    </source>
</evidence>
<comment type="caution">
    <text evidence="2">The sequence shown here is derived from an EMBL/GenBank/DDBJ whole genome shotgun (WGS) entry which is preliminary data.</text>
</comment>
<keyword evidence="3" id="KW-1185">Reference proteome</keyword>